<keyword evidence="2" id="KW-0540">Nuclease</keyword>
<dbReference type="AlphaFoldDB" id="A0ABD5Y4P2"/>
<dbReference type="Pfam" id="PF03372">
    <property type="entry name" value="Exo_endo_phos"/>
    <property type="match status" value="1"/>
</dbReference>
<dbReference type="EMBL" id="JBHTAS010000001">
    <property type="protein sequence ID" value="MFC7140704.1"/>
    <property type="molecule type" value="Genomic_DNA"/>
</dbReference>
<keyword evidence="2" id="KW-0255">Endonuclease</keyword>
<dbReference type="PANTHER" id="PTHR14859:SF15">
    <property type="entry name" value="ENDONUCLEASE_EXONUCLEASE_PHOSPHATASE DOMAIN-CONTAINING PROTEIN"/>
    <property type="match status" value="1"/>
</dbReference>
<dbReference type="SUPFAM" id="SSF56219">
    <property type="entry name" value="DNase I-like"/>
    <property type="match status" value="1"/>
</dbReference>
<sequence>MKILSCNAGYLLDYDGSLREYALKPHRGLLGSDAAEERATERLADVIAEERPDVVCLLEVDQGSMRTMTEGQVTRLAEMLTERGLAYHARADAKYGDGNVLGHLPVLSHLSNGLLVRDDLDATIEAHYLETGPKRLVTEVTLDGLSIFGVHLAMSGRGRRKQLDEIAAIVAERDRVVVCGDFNAYDGLDEVEEALEETGLVLHNPGETVPKRPFDTIVSETRTLDFFLASPDIRPTRCDVIDVQISDHRPVVFEFDE</sequence>
<accession>A0ABD5Y4P2</accession>
<protein>
    <submittedName>
        <fullName evidence="2">Endonuclease/exonuclease/phosphatase family protein</fullName>
    </submittedName>
</protein>
<name>A0ABD5Y4P2_9EURY</name>
<dbReference type="InterPro" id="IPR005135">
    <property type="entry name" value="Endo/exonuclease/phosphatase"/>
</dbReference>
<dbReference type="RefSeq" id="WP_274321798.1">
    <property type="nucleotide sequence ID" value="NZ_CP118158.1"/>
</dbReference>
<evidence type="ECO:0000259" key="1">
    <source>
        <dbReference type="Pfam" id="PF03372"/>
    </source>
</evidence>
<dbReference type="InterPro" id="IPR036691">
    <property type="entry name" value="Endo/exonu/phosph_ase_sf"/>
</dbReference>
<dbReference type="Gene3D" id="3.60.10.10">
    <property type="entry name" value="Endonuclease/exonuclease/phosphatase"/>
    <property type="match status" value="1"/>
</dbReference>
<dbReference type="GO" id="GO:0004519">
    <property type="term" value="F:endonuclease activity"/>
    <property type="evidence" value="ECO:0007669"/>
    <property type="project" value="UniProtKB-KW"/>
</dbReference>
<proteinExistence type="predicted"/>
<keyword evidence="2" id="KW-0378">Hydrolase</keyword>
<gene>
    <name evidence="2" type="ORF">ACFQMA_12850</name>
</gene>
<dbReference type="PANTHER" id="PTHR14859">
    <property type="entry name" value="CALCOFLUOR WHITE HYPERSENSITIVE PROTEIN PRECURSOR"/>
    <property type="match status" value="1"/>
</dbReference>
<dbReference type="Proteomes" id="UP001596432">
    <property type="component" value="Unassembled WGS sequence"/>
</dbReference>
<evidence type="ECO:0000313" key="3">
    <source>
        <dbReference type="Proteomes" id="UP001596432"/>
    </source>
</evidence>
<organism evidence="2 3">
    <name type="scientific">Halosimplex aquaticum</name>
    <dbReference type="NCBI Taxonomy" id="3026162"/>
    <lineage>
        <taxon>Archaea</taxon>
        <taxon>Methanobacteriati</taxon>
        <taxon>Methanobacteriota</taxon>
        <taxon>Stenosarchaea group</taxon>
        <taxon>Halobacteria</taxon>
        <taxon>Halobacteriales</taxon>
        <taxon>Haloarculaceae</taxon>
        <taxon>Halosimplex</taxon>
    </lineage>
</organism>
<keyword evidence="3" id="KW-1185">Reference proteome</keyword>
<comment type="caution">
    <text evidence="2">The sequence shown here is derived from an EMBL/GenBank/DDBJ whole genome shotgun (WGS) entry which is preliminary data.</text>
</comment>
<reference evidence="2 3" key="1">
    <citation type="journal article" date="2019" name="Int. J. Syst. Evol. Microbiol.">
        <title>The Global Catalogue of Microorganisms (GCM) 10K type strain sequencing project: providing services to taxonomists for standard genome sequencing and annotation.</title>
        <authorList>
            <consortium name="The Broad Institute Genomics Platform"/>
            <consortium name="The Broad Institute Genome Sequencing Center for Infectious Disease"/>
            <person name="Wu L."/>
            <person name="Ma J."/>
        </authorList>
    </citation>
    <scope>NUCLEOTIDE SEQUENCE [LARGE SCALE GENOMIC DNA]</scope>
    <source>
        <strain evidence="2 3">XZYJT29</strain>
    </source>
</reference>
<evidence type="ECO:0000313" key="2">
    <source>
        <dbReference type="EMBL" id="MFC7140704.1"/>
    </source>
</evidence>
<dbReference type="InterPro" id="IPR051916">
    <property type="entry name" value="GPI-anchor_lipid_remodeler"/>
</dbReference>
<feature type="domain" description="Endonuclease/exonuclease/phosphatase" evidence="1">
    <location>
        <begin position="34"/>
        <end position="248"/>
    </location>
</feature>
<dbReference type="GeneID" id="78821010"/>